<evidence type="ECO:0000256" key="4">
    <source>
        <dbReference type="ARBA" id="ARBA00046288"/>
    </source>
</evidence>
<dbReference type="InterPro" id="IPR001461">
    <property type="entry name" value="Aspartic_peptidase_A1"/>
</dbReference>
<dbReference type="PANTHER" id="PTHR13683:SF375">
    <property type="entry name" value="PEPTIDASE A1 DOMAIN-CONTAINING PROTEIN"/>
    <property type="match status" value="1"/>
</dbReference>
<dbReference type="EMBL" id="CAJJDP010000004">
    <property type="protein sequence ID" value="CAD8134313.1"/>
    <property type="molecule type" value="Genomic_DNA"/>
</dbReference>
<dbReference type="PROSITE" id="PS51767">
    <property type="entry name" value="PEPTIDASE_A1"/>
    <property type="match status" value="1"/>
</dbReference>
<protein>
    <recommendedName>
        <fullName evidence="6">Peptidase A1 domain-containing protein</fullName>
    </recommendedName>
</protein>
<evidence type="ECO:0000256" key="1">
    <source>
        <dbReference type="ARBA" id="ARBA00022670"/>
    </source>
</evidence>
<dbReference type="OrthoDB" id="2747330at2759"/>
<evidence type="ECO:0000259" key="6">
    <source>
        <dbReference type="PROSITE" id="PS51767"/>
    </source>
</evidence>
<dbReference type="PROSITE" id="PS00141">
    <property type="entry name" value="ASP_PROTEASE"/>
    <property type="match status" value="1"/>
</dbReference>
<keyword evidence="1" id="KW-0645">Protease</keyword>
<evidence type="ECO:0000313" key="8">
    <source>
        <dbReference type="Proteomes" id="UP000683925"/>
    </source>
</evidence>
<dbReference type="GO" id="GO:0012505">
    <property type="term" value="C:endomembrane system"/>
    <property type="evidence" value="ECO:0007669"/>
    <property type="project" value="UniProtKB-SubCell"/>
</dbReference>
<sequence>MTSFICNTNSNTLHKCDQDRDSDCLNQFVTYDGELSSAISAYDLMKIEKNKIKLNFECISQESSQILGLGRQSYFIQALYKEFQFQSDHQIFSILLTNENGKLTVGQDYPNYNEIGIPFSYSSSYFQVDLETVSDDNNNIVFQPDQPEDYEIIVDTGSTLINMDSETFQSFIKSFSKCQKDPRGCPQKYEIYGYQCYFYNRPHYGDISNFYETFPEFNFNFTNGYQYKLSAKDYLINFQDDYYCLPFEGFARNYENKFKKIILLGQPFMRNKEFYFDLQEYQIFIKDPKASQNYLHYTNLSDVVLNTYIFVELAFIIGICFFYRKYSAQIRAMFRSSRPNQGVNPYA</sequence>
<keyword evidence="2" id="KW-0732">Signal</keyword>
<dbReference type="InterPro" id="IPR033121">
    <property type="entry name" value="PEPTIDASE_A1"/>
</dbReference>
<evidence type="ECO:0000256" key="2">
    <source>
        <dbReference type="ARBA" id="ARBA00022729"/>
    </source>
</evidence>
<dbReference type="Proteomes" id="UP000683925">
    <property type="component" value="Unassembled WGS sequence"/>
</dbReference>
<reference evidence="7" key="1">
    <citation type="submission" date="2021-01" db="EMBL/GenBank/DDBJ databases">
        <authorList>
            <consortium name="Genoscope - CEA"/>
            <person name="William W."/>
        </authorList>
    </citation>
    <scope>NUCLEOTIDE SEQUENCE</scope>
</reference>
<keyword evidence="3" id="KW-0378">Hydrolase</keyword>
<dbReference type="PANTHER" id="PTHR13683">
    <property type="entry name" value="ASPARTYL PROTEASES"/>
    <property type="match status" value="1"/>
</dbReference>
<dbReference type="InterPro" id="IPR001969">
    <property type="entry name" value="Aspartic_peptidase_AS"/>
</dbReference>
<keyword evidence="5" id="KW-0812">Transmembrane</keyword>
<organism evidence="7 8">
    <name type="scientific">Paramecium octaurelia</name>
    <dbReference type="NCBI Taxonomy" id="43137"/>
    <lineage>
        <taxon>Eukaryota</taxon>
        <taxon>Sar</taxon>
        <taxon>Alveolata</taxon>
        <taxon>Ciliophora</taxon>
        <taxon>Intramacronucleata</taxon>
        <taxon>Oligohymenophorea</taxon>
        <taxon>Peniculida</taxon>
        <taxon>Parameciidae</taxon>
        <taxon>Paramecium</taxon>
    </lineage>
</organism>
<comment type="subcellular location">
    <subcellularLocation>
        <location evidence="4">Endomembrane system</location>
        <topology evidence="4">Single-pass type I membrane protein</topology>
    </subcellularLocation>
</comment>
<proteinExistence type="predicted"/>
<dbReference type="InterPro" id="IPR032799">
    <property type="entry name" value="TAXi_C"/>
</dbReference>
<evidence type="ECO:0000256" key="3">
    <source>
        <dbReference type="ARBA" id="ARBA00022801"/>
    </source>
</evidence>
<evidence type="ECO:0000313" key="7">
    <source>
        <dbReference type="EMBL" id="CAD8134313.1"/>
    </source>
</evidence>
<dbReference type="GO" id="GO:0004190">
    <property type="term" value="F:aspartic-type endopeptidase activity"/>
    <property type="evidence" value="ECO:0007669"/>
    <property type="project" value="InterPro"/>
</dbReference>
<keyword evidence="5" id="KW-0472">Membrane</keyword>
<dbReference type="OMA" id="KCNEVED"/>
<dbReference type="AlphaFoldDB" id="A0A8S1S3V9"/>
<keyword evidence="8" id="KW-1185">Reference proteome</keyword>
<dbReference type="GO" id="GO:0006508">
    <property type="term" value="P:proteolysis"/>
    <property type="evidence" value="ECO:0007669"/>
    <property type="project" value="UniProtKB-KW"/>
</dbReference>
<feature type="domain" description="Peptidase A1" evidence="6">
    <location>
        <begin position="1"/>
        <end position="286"/>
    </location>
</feature>
<feature type="transmembrane region" description="Helical" evidence="5">
    <location>
        <begin position="303"/>
        <end position="323"/>
    </location>
</feature>
<gene>
    <name evidence="7" type="ORF">POCTA_138.1.T0050368</name>
</gene>
<keyword evidence="5" id="KW-1133">Transmembrane helix</keyword>
<comment type="caution">
    <text evidence="7">The sequence shown here is derived from an EMBL/GenBank/DDBJ whole genome shotgun (WGS) entry which is preliminary data.</text>
</comment>
<accession>A0A8S1S3V9</accession>
<evidence type="ECO:0000256" key="5">
    <source>
        <dbReference type="SAM" id="Phobius"/>
    </source>
</evidence>
<name>A0A8S1S3V9_PAROT</name>
<dbReference type="Pfam" id="PF14541">
    <property type="entry name" value="TAXi_C"/>
    <property type="match status" value="1"/>
</dbReference>